<dbReference type="RefSeq" id="WP_125943767.1">
    <property type="nucleotide sequence ID" value="NZ_PXZH01000005.1"/>
</dbReference>
<dbReference type="GO" id="GO:0016491">
    <property type="term" value="F:oxidoreductase activity"/>
    <property type="evidence" value="ECO:0007669"/>
    <property type="project" value="UniProtKB-KW"/>
</dbReference>
<accession>A0A429Z5E4</accession>
<dbReference type="SUPFAM" id="SSF52922">
    <property type="entry name" value="TK C-terminal domain-like"/>
    <property type="match status" value="1"/>
</dbReference>
<evidence type="ECO:0000256" key="3">
    <source>
        <dbReference type="ARBA" id="ARBA00023052"/>
    </source>
</evidence>
<dbReference type="Gene3D" id="3.40.50.970">
    <property type="match status" value="1"/>
</dbReference>
<dbReference type="InterPro" id="IPR033248">
    <property type="entry name" value="Transketolase_C"/>
</dbReference>
<evidence type="ECO:0000313" key="6">
    <source>
        <dbReference type="Proteomes" id="UP000277864"/>
    </source>
</evidence>
<sequence>MKELTYLEAINQAIDEEMARDKGVVVFGEDVGGDKGGVFGATKGLAAKYGDRRVFNTPIAEAEIAGLATGLGLMGHHAIAEFQFADYILPAVNQILSETTRMRYRTGGDWTAPVVFRTPYGAGVRGGLYHSQATDKIFLGQPGLRVVTPSTVYDAKGMLKSAIRSEDPVLFYEHKRLYRMIKAEIPEEEYLVPIDKAHVIREGEDLTVISYGLTLQYVLKSVADLAETEGIDAEVIDLRSLYPLDKETLIKSASKTGKVLLVTEDNLESNVMSEVAATIAESALFDLDAPITRLAAPNTPTVAYAANLEKEFLVSEEKVRQAILDLAQF</sequence>
<reference evidence="5 6" key="1">
    <citation type="submission" date="2018-03" db="EMBL/GenBank/DDBJ databases">
        <authorList>
            <person name="Gulvik C.A."/>
        </authorList>
    </citation>
    <scope>NUCLEOTIDE SEQUENCE [LARGE SCALE GENOMIC DNA]</scope>
    <source>
        <strain evidence="5 6">JCM 31581</strain>
    </source>
</reference>
<proteinExistence type="predicted"/>
<dbReference type="InterPro" id="IPR009014">
    <property type="entry name" value="Transketo_C/PFOR_II"/>
</dbReference>
<dbReference type="Pfam" id="PF02779">
    <property type="entry name" value="Transket_pyr"/>
    <property type="match status" value="1"/>
</dbReference>
<dbReference type="CDD" id="cd07036">
    <property type="entry name" value="TPP_PYR_E1-PDHc-beta_like"/>
    <property type="match status" value="1"/>
</dbReference>
<dbReference type="Pfam" id="PF02780">
    <property type="entry name" value="Transketolase_C"/>
    <property type="match status" value="1"/>
</dbReference>
<evidence type="ECO:0000259" key="4">
    <source>
        <dbReference type="SMART" id="SM00861"/>
    </source>
</evidence>
<dbReference type="InterPro" id="IPR005475">
    <property type="entry name" value="Transketolase-like_Pyr-bd"/>
</dbReference>
<evidence type="ECO:0000313" key="5">
    <source>
        <dbReference type="EMBL" id="RST88889.1"/>
    </source>
</evidence>
<dbReference type="OrthoDB" id="9771835at2"/>
<evidence type="ECO:0000256" key="1">
    <source>
        <dbReference type="ARBA" id="ARBA00001964"/>
    </source>
</evidence>
<dbReference type="EMBL" id="PXZH01000005">
    <property type="protein sequence ID" value="RST88889.1"/>
    <property type="molecule type" value="Genomic_DNA"/>
</dbReference>
<keyword evidence="3" id="KW-0786">Thiamine pyrophosphate</keyword>
<dbReference type="SUPFAM" id="SSF52518">
    <property type="entry name" value="Thiamin diphosphate-binding fold (THDP-binding)"/>
    <property type="match status" value="1"/>
</dbReference>
<dbReference type="SMART" id="SM00861">
    <property type="entry name" value="Transket_pyr"/>
    <property type="match status" value="1"/>
</dbReference>
<dbReference type="PANTHER" id="PTHR43257">
    <property type="entry name" value="PYRUVATE DEHYDROGENASE E1 COMPONENT BETA SUBUNIT"/>
    <property type="match status" value="1"/>
</dbReference>
<organism evidence="5 6">
    <name type="scientific">Vagococcus humatus</name>
    <dbReference type="NCBI Taxonomy" id="1889241"/>
    <lineage>
        <taxon>Bacteria</taxon>
        <taxon>Bacillati</taxon>
        <taxon>Bacillota</taxon>
        <taxon>Bacilli</taxon>
        <taxon>Lactobacillales</taxon>
        <taxon>Enterococcaceae</taxon>
        <taxon>Vagococcus</taxon>
    </lineage>
</organism>
<dbReference type="AlphaFoldDB" id="A0A429Z5E4"/>
<feature type="domain" description="Transketolase-like pyrimidine-binding" evidence="4">
    <location>
        <begin position="4"/>
        <end position="180"/>
    </location>
</feature>
<gene>
    <name evidence="5" type="ORF">C7P63_08695</name>
</gene>
<name>A0A429Z5E4_9ENTE</name>
<dbReference type="FunFam" id="3.40.50.970:FF:000001">
    <property type="entry name" value="Pyruvate dehydrogenase E1 beta subunit"/>
    <property type="match status" value="1"/>
</dbReference>
<dbReference type="Proteomes" id="UP000277864">
    <property type="component" value="Unassembled WGS sequence"/>
</dbReference>
<dbReference type="FunFam" id="3.40.50.920:FF:000001">
    <property type="entry name" value="Pyruvate dehydrogenase E1 beta subunit"/>
    <property type="match status" value="1"/>
</dbReference>
<dbReference type="InterPro" id="IPR029061">
    <property type="entry name" value="THDP-binding"/>
</dbReference>
<dbReference type="Gene3D" id="3.40.50.920">
    <property type="match status" value="1"/>
</dbReference>
<keyword evidence="2" id="KW-0560">Oxidoreductase</keyword>
<comment type="cofactor">
    <cofactor evidence="1">
        <name>thiamine diphosphate</name>
        <dbReference type="ChEBI" id="CHEBI:58937"/>
    </cofactor>
</comment>
<dbReference type="PANTHER" id="PTHR43257:SF2">
    <property type="entry name" value="PYRUVATE DEHYDROGENASE E1 COMPONENT SUBUNIT BETA"/>
    <property type="match status" value="1"/>
</dbReference>
<keyword evidence="6" id="KW-1185">Reference proteome</keyword>
<comment type="caution">
    <text evidence="5">The sequence shown here is derived from an EMBL/GenBank/DDBJ whole genome shotgun (WGS) entry which is preliminary data.</text>
</comment>
<protein>
    <submittedName>
        <fullName evidence="5">Alpha-ketoacid dehydrogenase subunit beta</fullName>
    </submittedName>
</protein>
<evidence type="ECO:0000256" key="2">
    <source>
        <dbReference type="ARBA" id="ARBA00023002"/>
    </source>
</evidence>